<comment type="caution">
    <text evidence="1">The sequence shown here is derived from an EMBL/GenBank/DDBJ whole genome shotgun (WGS) entry which is preliminary data.</text>
</comment>
<dbReference type="EMBL" id="BMHT01000004">
    <property type="protein sequence ID" value="GGF11925.1"/>
    <property type="molecule type" value="Genomic_DNA"/>
</dbReference>
<evidence type="ECO:0000313" key="1">
    <source>
        <dbReference type="EMBL" id="GGF11925.1"/>
    </source>
</evidence>
<accession>A0ABQ1U8X8</accession>
<dbReference type="Proteomes" id="UP000632273">
    <property type="component" value="Unassembled WGS sequence"/>
</dbReference>
<evidence type="ECO:0000313" key="2">
    <source>
        <dbReference type="Proteomes" id="UP000632273"/>
    </source>
</evidence>
<sequence>MLYRSARKAPAEREPADFTLAKNVMAGARAVKAGQEIPSKITSYNKLSIAETAGAVALLIL</sequence>
<name>A0ABQ1U8X8_9BACT</name>
<gene>
    <name evidence="1" type="ORF">GCM10011383_23950</name>
</gene>
<protein>
    <submittedName>
        <fullName evidence="1">Uncharacterized protein</fullName>
    </submittedName>
</protein>
<proteinExistence type="predicted"/>
<organism evidence="1 2">
    <name type="scientific">Hymenobacter cavernae</name>
    <dbReference type="NCBI Taxonomy" id="2044852"/>
    <lineage>
        <taxon>Bacteria</taxon>
        <taxon>Pseudomonadati</taxon>
        <taxon>Bacteroidota</taxon>
        <taxon>Cytophagia</taxon>
        <taxon>Cytophagales</taxon>
        <taxon>Hymenobacteraceae</taxon>
        <taxon>Hymenobacter</taxon>
    </lineage>
</organism>
<reference evidence="2" key="1">
    <citation type="journal article" date="2019" name="Int. J. Syst. Evol. Microbiol.">
        <title>The Global Catalogue of Microorganisms (GCM) 10K type strain sequencing project: providing services to taxonomists for standard genome sequencing and annotation.</title>
        <authorList>
            <consortium name="The Broad Institute Genomics Platform"/>
            <consortium name="The Broad Institute Genome Sequencing Center for Infectious Disease"/>
            <person name="Wu L."/>
            <person name="Ma J."/>
        </authorList>
    </citation>
    <scope>NUCLEOTIDE SEQUENCE [LARGE SCALE GENOMIC DNA]</scope>
    <source>
        <strain evidence="2">CGMCC 1.15197</strain>
    </source>
</reference>
<keyword evidence="2" id="KW-1185">Reference proteome</keyword>